<dbReference type="Proteomes" id="UP001396334">
    <property type="component" value="Unassembled WGS sequence"/>
</dbReference>
<name>A0ABR2QYR3_9ROSI</name>
<reference evidence="1 2" key="1">
    <citation type="journal article" date="2024" name="G3 (Bethesda)">
        <title>Genome assembly of Hibiscus sabdariffa L. provides insights into metabolisms of medicinal natural products.</title>
        <authorList>
            <person name="Kim T."/>
        </authorList>
    </citation>
    <scope>NUCLEOTIDE SEQUENCE [LARGE SCALE GENOMIC DNA]</scope>
    <source>
        <strain evidence="1">TK-2024</strain>
        <tissue evidence="1">Old leaves</tissue>
    </source>
</reference>
<sequence length="185" mass="20545">MPILSVRDFRSYKEAFLSSKKHDQQKEANKQTCYCNLSKQNEFDTTAVWISEYKRAEDNAKNVWVLNPTSFPSYEKLWMSSCLVDVLKSMYNPEVVQMGLQSACPAKANRKVSRGSKQKINRGSLGVNNGGVSGGVPFSLPYRSPDLASQEKNRAEAIATRDVGEKLGVNFDAAYNVVSNVFGSS</sequence>
<accession>A0ABR2QYR3</accession>
<comment type="caution">
    <text evidence="1">The sequence shown here is derived from an EMBL/GenBank/DDBJ whole genome shotgun (WGS) entry which is preliminary data.</text>
</comment>
<dbReference type="EMBL" id="JBBPBN010000030">
    <property type="protein sequence ID" value="KAK9005832.1"/>
    <property type="molecule type" value="Genomic_DNA"/>
</dbReference>
<organism evidence="1 2">
    <name type="scientific">Hibiscus sabdariffa</name>
    <name type="common">roselle</name>
    <dbReference type="NCBI Taxonomy" id="183260"/>
    <lineage>
        <taxon>Eukaryota</taxon>
        <taxon>Viridiplantae</taxon>
        <taxon>Streptophyta</taxon>
        <taxon>Embryophyta</taxon>
        <taxon>Tracheophyta</taxon>
        <taxon>Spermatophyta</taxon>
        <taxon>Magnoliopsida</taxon>
        <taxon>eudicotyledons</taxon>
        <taxon>Gunneridae</taxon>
        <taxon>Pentapetalae</taxon>
        <taxon>rosids</taxon>
        <taxon>malvids</taxon>
        <taxon>Malvales</taxon>
        <taxon>Malvaceae</taxon>
        <taxon>Malvoideae</taxon>
        <taxon>Hibiscus</taxon>
    </lineage>
</organism>
<evidence type="ECO:0000313" key="1">
    <source>
        <dbReference type="EMBL" id="KAK9005832.1"/>
    </source>
</evidence>
<keyword evidence="2" id="KW-1185">Reference proteome</keyword>
<proteinExistence type="predicted"/>
<protein>
    <submittedName>
        <fullName evidence="1">Uncharacterized protein</fullName>
    </submittedName>
</protein>
<gene>
    <name evidence="1" type="ORF">V6N11_043252</name>
</gene>
<evidence type="ECO:0000313" key="2">
    <source>
        <dbReference type="Proteomes" id="UP001396334"/>
    </source>
</evidence>